<feature type="transmembrane region" description="Helical" evidence="7">
    <location>
        <begin position="20"/>
        <end position="40"/>
    </location>
</feature>
<reference evidence="8 9" key="1">
    <citation type="submission" date="2017-10" db="EMBL/GenBank/DDBJ databases">
        <title>Frigbacter circumglobatus gen. nov. sp. nov., isolated from sediment cultured in situ.</title>
        <authorList>
            <person name="Zhao Z."/>
        </authorList>
    </citation>
    <scope>NUCLEOTIDE SEQUENCE [LARGE SCALE GENOMIC DNA]</scope>
    <source>
        <strain evidence="8 9">ZYL</strain>
    </source>
</reference>
<feature type="transmembrane region" description="Helical" evidence="7">
    <location>
        <begin position="94"/>
        <end position="112"/>
    </location>
</feature>
<proteinExistence type="inferred from homology"/>
<evidence type="ECO:0000256" key="5">
    <source>
        <dbReference type="ARBA" id="ARBA00022989"/>
    </source>
</evidence>
<dbReference type="InterPro" id="IPR018043">
    <property type="entry name" value="Na/Gal_symport_CS"/>
</dbReference>
<dbReference type="PANTHER" id="PTHR11328:SF28">
    <property type="entry name" value="MAJOR FACILITATOR SUPERFAMILY DOMAIN-CONTAINING PROTEIN 12"/>
    <property type="match status" value="1"/>
</dbReference>
<evidence type="ECO:0000256" key="7">
    <source>
        <dbReference type="SAM" id="Phobius"/>
    </source>
</evidence>
<evidence type="ECO:0008006" key="10">
    <source>
        <dbReference type="Google" id="ProtNLM"/>
    </source>
</evidence>
<dbReference type="InParanoid" id="A0A2G4YVZ7"/>
<comment type="similarity">
    <text evidence="2">Belongs to the sodium:galactoside symporter (TC 2.A.2) family.</text>
</comment>
<protein>
    <recommendedName>
        <fullName evidence="10">MFS transporter</fullName>
    </recommendedName>
</protein>
<evidence type="ECO:0000313" key="8">
    <source>
        <dbReference type="EMBL" id="PHZ86514.1"/>
    </source>
</evidence>
<feature type="transmembrane region" description="Helical" evidence="7">
    <location>
        <begin position="127"/>
        <end position="150"/>
    </location>
</feature>
<feature type="transmembrane region" description="Helical" evidence="7">
    <location>
        <begin position="354"/>
        <end position="381"/>
    </location>
</feature>
<feature type="transmembrane region" description="Helical" evidence="7">
    <location>
        <begin position="171"/>
        <end position="191"/>
    </location>
</feature>
<evidence type="ECO:0000313" key="9">
    <source>
        <dbReference type="Proteomes" id="UP000229730"/>
    </source>
</evidence>
<dbReference type="SUPFAM" id="SSF103473">
    <property type="entry name" value="MFS general substrate transporter"/>
    <property type="match status" value="1"/>
</dbReference>
<evidence type="ECO:0000256" key="1">
    <source>
        <dbReference type="ARBA" id="ARBA00004651"/>
    </source>
</evidence>
<evidence type="ECO:0000256" key="3">
    <source>
        <dbReference type="ARBA" id="ARBA00022475"/>
    </source>
</evidence>
<keyword evidence="9" id="KW-1185">Reference proteome</keyword>
<dbReference type="OrthoDB" id="9764596at2"/>
<feature type="transmembrane region" description="Helical" evidence="7">
    <location>
        <begin position="644"/>
        <end position="666"/>
    </location>
</feature>
<sequence>MGIFGQHTSHATNPEDRVPLLQLAAYGCGGIIPIALFNIAGQLMGLIGNISLGLSAFWLGAIMILPRLWDAISDPLVGHLSDNTRSRWGRRRPYLLIGGIAVAVSFVLMWWIPDGPAIQAWFSSDAAFQWFQLCYILFWLLIFFTACTIFEIPHGALGMEMSPDYHERTRLFSAKSFCGNLFAMSTPWLFALANLEIFRGVDGNAADGMRYVSLIIASLLIPLSIWWFTIVKEPGFTVAKTQEKMPFWRNMKHVAGNKTFLSLVVIIFTLAMGFNFVSLLGYYISIFYLFDGDVAAASTLLGINGTIWAITGLAAVFPLNWLSVTFGKKRTLIIAISLMCLAQLSKIYCYNPEYPYLVIIPTILLSAGMLFFFTLGASMVGDICDEDDLKTNHRSEGSYYSVYWWFIKVGTAFASLITGMLIMFTQFDETQVVKVDDFQASIIQIHRKTEDWIALENSLSTREEQLKNIKLTYNDARQDAQEFLTYLDRETLKAPLPLAQGAIAAQSKKQILLRQMSDRIKQNIFMLEKLQPQMKTLNAQSSGTMVQAVLTKALPLTLKTSFEKADLTSFDLLSYLEMKSRKTINSTKHYEQLIVKTTKVENALSDLKTQLTHLGEIPASFTTDIETTKKATLQLKLQAPYTLFWMRAVEIGLPLLLSIISIFFAVRYPLTEDRCYEIKIALKTRNKNAKFATC</sequence>
<dbReference type="EMBL" id="PDEM01000007">
    <property type="protein sequence ID" value="PHZ86514.1"/>
    <property type="molecule type" value="Genomic_DNA"/>
</dbReference>
<comment type="subcellular location">
    <subcellularLocation>
        <location evidence="1">Cell membrane</location>
        <topology evidence="1">Multi-pass membrane protein</topology>
    </subcellularLocation>
</comment>
<feature type="transmembrane region" description="Helical" evidence="7">
    <location>
        <begin position="296"/>
        <end position="319"/>
    </location>
</feature>
<keyword evidence="3" id="KW-1003">Cell membrane</keyword>
<dbReference type="InterPro" id="IPR039672">
    <property type="entry name" value="MFS_2"/>
</dbReference>
<feature type="transmembrane region" description="Helical" evidence="7">
    <location>
        <begin position="259"/>
        <end position="284"/>
    </location>
</feature>
<feature type="transmembrane region" description="Helical" evidence="7">
    <location>
        <begin position="402"/>
        <end position="424"/>
    </location>
</feature>
<dbReference type="GO" id="GO:0008643">
    <property type="term" value="P:carbohydrate transport"/>
    <property type="evidence" value="ECO:0007669"/>
    <property type="project" value="InterPro"/>
</dbReference>
<feature type="transmembrane region" description="Helical" evidence="7">
    <location>
        <begin position="331"/>
        <end position="348"/>
    </location>
</feature>
<evidence type="ECO:0000256" key="2">
    <source>
        <dbReference type="ARBA" id="ARBA00009617"/>
    </source>
</evidence>
<dbReference type="InterPro" id="IPR036259">
    <property type="entry name" value="MFS_trans_sf"/>
</dbReference>
<comment type="caution">
    <text evidence="8">The sequence shown here is derived from an EMBL/GenBank/DDBJ whole genome shotgun (WGS) entry which is preliminary data.</text>
</comment>
<keyword evidence="5 7" id="KW-1133">Transmembrane helix</keyword>
<name>A0A2G4YVZ7_9PROT</name>
<organism evidence="8 9">
    <name type="scientific">Paremcibacter congregatus</name>
    <dbReference type="NCBI Taxonomy" id="2043170"/>
    <lineage>
        <taxon>Bacteria</taxon>
        <taxon>Pseudomonadati</taxon>
        <taxon>Pseudomonadota</taxon>
        <taxon>Alphaproteobacteria</taxon>
        <taxon>Emcibacterales</taxon>
        <taxon>Emcibacteraceae</taxon>
        <taxon>Paremcibacter</taxon>
    </lineage>
</organism>
<dbReference type="AlphaFoldDB" id="A0A2G4YVZ7"/>
<dbReference type="GO" id="GO:0005886">
    <property type="term" value="C:plasma membrane"/>
    <property type="evidence" value="ECO:0007669"/>
    <property type="project" value="UniProtKB-SubCell"/>
</dbReference>
<dbReference type="PROSITE" id="PS00872">
    <property type="entry name" value="NA_GALACTOSIDE_SYMP"/>
    <property type="match status" value="1"/>
</dbReference>
<evidence type="ECO:0000256" key="4">
    <source>
        <dbReference type="ARBA" id="ARBA00022692"/>
    </source>
</evidence>
<dbReference type="GO" id="GO:0015293">
    <property type="term" value="F:symporter activity"/>
    <property type="evidence" value="ECO:0007669"/>
    <property type="project" value="InterPro"/>
</dbReference>
<gene>
    <name evidence="8" type="ORF">CRD36_01115</name>
</gene>
<feature type="transmembrane region" description="Helical" evidence="7">
    <location>
        <begin position="46"/>
        <end position="65"/>
    </location>
</feature>
<keyword evidence="6 7" id="KW-0472">Membrane</keyword>
<dbReference type="GO" id="GO:0006814">
    <property type="term" value="P:sodium ion transport"/>
    <property type="evidence" value="ECO:0007669"/>
    <property type="project" value="InterPro"/>
</dbReference>
<accession>A0A2G4YVZ7</accession>
<evidence type="ECO:0000256" key="6">
    <source>
        <dbReference type="ARBA" id="ARBA00023136"/>
    </source>
</evidence>
<dbReference type="Pfam" id="PF13347">
    <property type="entry name" value="MFS_2"/>
    <property type="match status" value="1"/>
</dbReference>
<dbReference type="PANTHER" id="PTHR11328">
    <property type="entry name" value="MAJOR FACILITATOR SUPERFAMILY DOMAIN-CONTAINING PROTEIN"/>
    <property type="match status" value="1"/>
</dbReference>
<feature type="transmembrane region" description="Helical" evidence="7">
    <location>
        <begin position="211"/>
        <end position="231"/>
    </location>
</feature>
<dbReference type="Proteomes" id="UP000229730">
    <property type="component" value="Unassembled WGS sequence"/>
</dbReference>
<dbReference type="Gene3D" id="1.20.1250.20">
    <property type="entry name" value="MFS general substrate transporter like domains"/>
    <property type="match status" value="1"/>
</dbReference>
<keyword evidence="4 7" id="KW-0812">Transmembrane</keyword>